<dbReference type="EMBL" id="BLXT01000921">
    <property type="protein sequence ID" value="GFN81332.1"/>
    <property type="molecule type" value="Genomic_DNA"/>
</dbReference>
<feature type="compositionally biased region" description="Low complexity" evidence="1">
    <location>
        <begin position="85"/>
        <end position="94"/>
    </location>
</feature>
<comment type="caution">
    <text evidence="2">The sequence shown here is derived from an EMBL/GenBank/DDBJ whole genome shotgun (WGS) entry which is preliminary data.</text>
</comment>
<evidence type="ECO:0000256" key="1">
    <source>
        <dbReference type="SAM" id="MobiDB-lite"/>
    </source>
</evidence>
<organism evidence="2 3">
    <name type="scientific">Plakobranchus ocellatus</name>
    <dbReference type="NCBI Taxonomy" id="259542"/>
    <lineage>
        <taxon>Eukaryota</taxon>
        <taxon>Metazoa</taxon>
        <taxon>Spiralia</taxon>
        <taxon>Lophotrochozoa</taxon>
        <taxon>Mollusca</taxon>
        <taxon>Gastropoda</taxon>
        <taxon>Heterobranchia</taxon>
        <taxon>Euthyneura</taxon>
        <taxon>Panpulmonata</taxon>
        <taxon>Sacoglossa</taxon>
        <taxon>Placobranchoidea</taxon>
        <taxon>Plakobranchidae</taxon>
        <taxon>Plakobranchus</taxon>
    </lineage>
</organism>
<proteinExistence type="predicted"/>
<feature type="region of interest" description="Disordered" evidence="1">
    <location>
        <begin position="24"/>
        <end position="72"/>
    </location>
</feature>
<dbReference type="Proteomes" id="UP000735302">
    <property type="component" value="Unassembled WGS sequence"/>
</dbReference>
<evidence type="ECO:0000313" key="2">
    <source>
        <dbReference type="EMBL" id="GFN81332.1"/>
    </source>
</evidence>
<keyword evidence="3" id="KW-1185">Reference proteome</keyword>
<reference evidence="2 3" key="1">
    <citation type="journal article" date="2021" name="Elife">
        <title>Chloroplast acquisition without the gene transfer in kleptoplastic sea slugs, Plakobranchus ocellatus.</title>
        <authorList>
            <person name="Maeda T."/>
            <person name="Takahashi S."/>
            <person name="Yoshida T."/>
            <person name="Shimamura S."/>
            <person name="Takaki Y."/>
            <person name="Nagai Y."/>
            <person name="Toyoda A."/>
            <person name="Suzuki Y."/>
            <person name="Arimoto A."/>
            <person name="Ishii H."/>
            <person name="Satoh N."/>
            <person name="Nishiyama T."/>
            <person name="Hasebe M."/>
            <person name="Maruyama T."/>
            <person name="Minagawa J."/>
            <person name="Obokata J."/>
            <person name="Shigenobu S."/>
        </authorList>
    </citation>
    <scope>NUCLEOTIDE SEQUENCE [LARGE SCALE GENOMIC DNA]</scope>
</reference>
<feature type="compositionally biased region" description="Acidic residues" evidence="1">
    <location>
        <begin position="24"/>
        <end position="38"/>
    </location>
</feature>
<sequence length="174" mass="19542">MATSRSRKFTATKILELFYTAGSEDDDYSSADEKEDDREDNRDVLSDIPRLDLDRLEREATRSQSSIARSTSRSLGIVRDIRFSSSSASESGQSRDPSNVSSNANSITAMSDADDTDSETEFYPPGHQMYEMDTEVNEPPEVIKQLFKRKKTKQSGGEILITFHAFLLLLDNLV</sequence>
<gene>
    <name evidence="2" type="ORF">PoB_000783800</name>
</gene>
<evidence type="ECO:0000313" key="3">
    <source>
        <dbReference type="Proteomes" id="UP000735302"/>
    </source>
</evidence>
<feature type="compositionally biased region" description="Polar residues" evidence="1">
    <location>
        <begin position="95"/>
        <end position="109"/>
    </location>
</feature>
<accession>A0AAV3YFT7</accession>
<feature type="compositionally biased region" description="Low complexity" evidence="1">
    <location>
        <begin position="62"/>
        <end position="72"/>
    </location>
</feature>
<dbReference type="AlphaFoldDB" id="A0AAV3YFT7"/>
<name>A0AAV3YFT7_9GAST</name>
<feature type="compositionally biased region" description="Basic and acidic residues" evidence="1">
    <location>
        <begin position="39"/>
        <end position="61"/>
    </location>
</feature>
<feature type="region of interest" description="Disordered" evidence="1">
    <location>
        <begin position="85"/>
        <end position="126"/>
    </location>
</feature>
<protein>
    <submittedName>
        <fullName evidence="2">Uncharacterized protein</fullName>
    </submittedName>
</protein>